<dbReference type="Proteomes" id="UP000274131">
    <property type="component" value="Unassembled WGS sequence"/>
</dbReference>
<evidence type="ECO:0000256" key="1">
    <source>
        <dbReference type="ARBA" id="ARBA00010617"/>
    </source>
</evidence>
<dbReference type="STRING" id="51028.A0A0N4V271"/>
<dbReference type="GO" id="GO:0005737">
    <property type="term" value="C:cytoplasm"/>
    <property type="evidence" value="ECO:0007669"/>
    <property type="project" value="TreeGrafter"/>
</dbReference>
<dbReference type="InterPro" id="IPR036396">
    <property type="entry name" value="Cyt_P450_sf"/>
</dbReference>
<keyword evidence="3" id="KW-0408">Iron</keyword>
<comment type="similarity">
    <text evidence="1">Belongs to the cytochrome P450 family.</text>
</comment>
<keyword evidence="2" id="KW-0479">Metal-binding</keyword>
<accession>A0A0N4V271</accession>
<dbReference type="WBParaSite" id="EVEC_0000408501-mRNA-1">
    <property type="protein sequence ID" value="EVEC_0000408501-mRNA-1"/>
    <property type="gene ID" value="EVEC_0000408501"/>
</dbReference>
<evidence type="ECO:0000313" key="7">
    <source>
        <dbReference type="WBParaSite" id="EVEC_0000408501-mRNA-1"/>
    </source>
</evidence>
<dbReference type="GO" id="GO:0006805">
    <property type="term" value="P:xenobiotic metabolic process"/>
    <property type="evidence" value="ECO:0007669"/>
    <property type="project" value="TreeGrafter"/>
</dbReference>
<reference evidence="5 6" key="2">
    <citation type="submission" date="2018-10" db="EMBL/GenBank/DDBJ databases">
        <authorList>
            <consortium name="Pathogen Informatics"/>
        </authorList>
    </citation>
    <scope>NUCLEOTIDE SEQUENCE [LARGE SCALE GENOMIC DNA]</scope>
</reference>
<keyword evidence="6" id="KW-1185">Reference proteome</keyword>
<dbReference type="InterPro" id="IPR002401">
    <property type="entry name" value="Cyt_P450_E_grp-I"/>
</dbReference>
<protein>
    <submittedName>
        <fullName evidence="7">Cytochrome P450</fullName>
    </submittedName>
</protein>
<evidence type="ECO:0000256" key="4">
    <source>
        <dbReference type="ARBA" id="ARBA00023033"/>
    </source>
</evidence>
<dbReference type="AlphaFoldDB" id="A0A0N4V271"/>
<dbReference type="OrthoDB" id="2789670at2759"/>
<evidence type="ECO:0000256" key="2">
    <source>
        <dbReference type="ARBA" id="ARBA00022723"/>
    </source>
</evidence>
<dbReference type="InterPro" id="IPR001128">
    <property type="entry name" value="Cyt_P450"/>
</dbReference>
<keyword evidence="4" id="KW-0560">Oxidoreductase</keyword>
<dbReference type="GO" id="GO:0020037">
    <property type="term" value="F:heme binding"/>
    <property type="evidence" value="ECO:0007669"/>
    <property type="project" value="InterPro"/>
</dbReference>
<dbReference type="SUPFAM" id="SSF48264">
    <property type="entry name" value="Cytochrome P450"/>
    <property type="match status" value="1"/>
</dbReference>
<dbReference type="GO" id="GO:0005506">
    <property type="term" value="F:iron ion binding"/>
    <property type="evidence" value="ECO:0007669"/>
    <property type="project" value="InterPro"/>
</dbReference>
<dbReference type="GO" id="GO:0006082">
    <property type="term" value="P:organic acid metabolic process"/>
    <property type="evidence" value="ECO:0007669"/>
    <property type="project" value="TreeGrafter"/>
</dbReference>
<dbReference type="InterPro" id="IPR050182">
    <property type="entry name" value="Cytochrome_P450_fam2"/>
</dbReference>
<gene>
    <name evidence="5" type="ORF">EVEC_LOCUS3793</name>
</gene>
<dbReference type="GO" id="GO:0016712">
    <property type="term" value="F:oxidoreductase activity, acting on paired donors, with incorporation or reduction of molecular oxygen, reduced flavin or flavoprotein as one donor, and incorporation of one atom of oxygen"/>
    <property type="evidence" value="ECO:0007669"/>
    <property type="project" value="TreeGrafter"/>
</dbReference>
<name>A0A0N4V271_ENTVE</name>
<organism evidence="7">
    <name type="scientific">Enterobius vermicularis</name>
    <name type="common">Human pinworm</name>
    <dbReference type="NCBI Taxonomy" id="51028"/>
    <lineage>
        <taxon>Eukaryota</taxon>
        <taxon>Metazoa</taxon>
        <taxon>Ecdysozoa</taxon>
        <taxon>Nematoda</taxon>
        <taxon>Chromadorea</taxon>
        <taxon>Rhabditida</taxon>
        <taxon>Spirurina</taxon>
        <taxon>Oxyuridomorpha</taxon>
        <taxon>Oxyuroidea</taxon>
        <taxon>Oxyuridae</taxon>
        <taxon>Enterobius</taxon>
    </lineage>
</organism>
<evidence type="ECO:0000313" key="6">
    <source>
        <dbReference type="Proteomes" id="UP000274131"/>
    </source>
</evidence>
<proteinExistence type="inferred from homology"/>
<evidence type="ECO:0000313" key="5">
    <source>
        <dbReference type="EMBL" id="VDD88651.1"/>
    </source>
</evidence>
<dbReference type="Pfam" id="PF00067">
    <property type="entry name" value="p450"/>
    <property type="match status" value="1"/>
</dbReference>
<dbReference type="EMBL" id="UXUI01007685">
    <property type="protein sequence ID" value="VDD88651.1"/>
    <property type="molecule type" value="Genomic_DNA"/>
</dbReference>
<dbReference type="PRINTS" id="PR00463">
    <property type="entry name" value="EP450I"/>
</dbReference>
<reference evidence="7" key="1">
    <citation type="submission" date="2017-02" db="UniProtKB">
        <authorList>
            <consortium name="WormBaseParasite"/>
        </authorList>
    </citation>
    <scope>IDENTIFICATION</scope>
</reference>
<dbReference type="Gene3D" id="1.10.630.10">
    <property type="entry name" value="Cytochrome P450"/>
    <property type="match status" value="1"/>
</dbReference>
<dbReference type="PANTHER" id="PTHR24300:SF414">
    <property type="entry name" value="CYTOCHROME P450 FAMILY"/>
    <property type="match status" value="1"/>
</dbReference>
<evidence type="ECO:0000256" key="3">
    <source>
        <dbReference type="ARBA" id="ARBA00023004"/>
    </source>
</evidence>
<keyword evidence="4" id="KW-0503">Monooxygenase</keyword>
<sequence>MYWKRRNLPPGPIPLLAAGNIPYLLFYNSIDEMFLSWKQRYGPLITFWIGPIPLVMVTEVDVMKKYFILHSDIFSNRWRNFITDTFMGGANGVVQIDGPKWQEQRRFSLHVLRDFGVGRSLMEEKIELEVQCFIDYLQQKCNTEIDICQMTAVCVGNIIHNILFGKRFPQGSKEFHFLHSVLDKQSRLVVNPIMGLYIASPWFSKIPLINGKYHELLELRKILWTYLRKQVEEHRQNYSSQMELTDFTYTYMREMEERKERDEQGYFKYTFLNVYVILIEVFRNVVESFSEWQLTMLLLDLFFAGMETTVTTMKWGFLMSLIHQDVQAKIQEELDRCGERIRLSDQTRCPFTVATIKEIQRIANILPINLLRTAAEDINIDGYYYPKGTLCIPQISVVMNDPQFFKDPTTFCPDRFLEADMKTPKRYFQFIFIIEFRLNFSKSL</sequence>
<dbReference type="PANTHER" id="PTHR24300">
    <property type="entry name" value="CYTOCHROME P450 508A4-RELATED"/>
    <property type="match status" value="1"/>
</dbReference>